<name>A0A444LBU2_9HYPH</name>
<protein>
    <submittedName>
        <fullName evidence="2">Uncharacterized protein</fullName>
    </submittedName>
</protein>
<dbReference type="RefSeq" id="WP_128445251.1">
    <property type="nucleotide sequence ID" value="NZ_SBIP01000005.1"/>
</dbReference>
<gene>
    <name evidence="2" type="ORF">EPK99_22060</name>
</gene>
<dbReference type="EMBL" id="SBIP01000005">
    <property type="protein sequence ID" value="RWX75152.1"/>
    <property type="molecule type" value="Genomic_DNA"/>
</dbReference>
<comment type="caution">
    <text evidence="2">The sequence shown here is derived from an EMBL/GenBank/DDBJ whole genome shotgun (WGS) entry which is preliminary data.</text>
</comment>
<sequence length="183" mass="20773">MIANRMKSVVAALACLMLVAATLTAAGAEAAERGHRLDRHHAHHGRHFGSSEFVGNTFSGRHHRQWVRNDRWDRHNNHTARRQFADSTDLSRNRSIRRFESDRDFTGSERSGATWAGSTWAYRDDGNGVYFDRGYRDDDAAIPVFRAPRAKIIHVNQNEGSERFAARDACFYEEGVCVIRGGR</sequence>
<evidence type="ECO:0000256" key="1">
    <source>
        <dbReference type="SAM" id="SignalP"/>
    </source>
</evidence>
<keyword evidence="1" id="KW-0732">Signal</keyword>
<feature type="signal peptide" evidence="1">
    <location>
        <begin position="1"/>
        <end position="25"/>
    </location>
</feature>
<evidence type="ECO:0000313" key="3">
    <source>
        <dbReference type="Proteomes" id="UP000287687"/>
    </source>
</evidence>
<accession>A0A444LBU2</accession>
<dbReference type="Proteomes" id="UP000287687">
    <property type="component" value="Unassembled WGS sequence"/>
</dbReference>
<feature type="chain" id="PRO_5019406427" evidence="1">
    <location>
        <begin position="26"/>
        <end position="183"/>
    </location>
</feature>
<dbReference type="AlphaFoldDB" id="A0A444LBU2"/>
<keyword evidence="3" id="KW-1185">Reference proteome</keyword>
<evidence type="ECO:0000313" key="2">
    <source>
        <dbReference type="EMBL" id="RWX75152.1"/>
    </source>
</evidence>
<proteinExistence type="predicted"/>
<reference evidence="2 3" key="1">
    <citation type="submission" date="2019-01" db="EMBL/GenBank/DDBJ databases">
        <title>The draft genome of Rhizobium sp. 24NR.</title>
        <authorList>
            <person name="Liu L."/>
            <person name="Liang L."/>
            <person name="Shi S."/>
            <person name="Xu L."/>
            <person name="Wang X."/>
            <person name="Li L."/>
            <person name="Zhang X."/>
        </authorList>
    </citation>
    <scope>NUCLEOTIDE SEQUENCE [LARGE SCALE GENOMIC DNA]</scope>
    <source>
        <strain evidence="2 3">24NR</strain>
    </source>
</reference>
<organism evidence="2 3">
    <name type="scientific">Neorhizobium lilium</name>
    <dbReference type="NCBI Taxonomy" id="2503024"/>
    <lineage>
        <taxon>Bacteria</taxon>
        <taxon>Pseudomonadati</taxon>
        <taxon>Pseudomonadota</taxon>
        <taxon>Alphaproteobacteria</taxon>
        <taxon>Hyphomicrobiales</taxon>
        <taxon>Rhizobiaceae</taxon>
        <taxon>Rhizobium/Agrobacterium group</taxon>
        <taxon>Neorhizobium</taxon>
    </lineage>
</organism>
<dbReference type="OrthoDB" id="8417870at2"/>